<protein>
    <submittedName>
        <fullName evidence="2">Uncharacterized protein</fullName>
    </submittedName>
</protein>
<feature type="region of interest" description="Disordered" evidence="1">
    <location>
        <begin position="1"/>
        <end position="22"/>
    </location>
</feature>
<proteinExistence type="predicted"/>
<name>A0A249PCG1_9HYPH</name>
<evidence type="ECO:0000313" key="3">
    <source>
        <dbReference type="Proteomes" id="UP000217211"/>
    </source>
</evidence>
<dbReference type="KEGG" id="esj:SJ05684_c19120"/>
<dbReference type="Proteomes" id="UP000217211">
    <property type="component" value="Chromosome"/>
</dbReference>
<dbReference type="AlphaFoldDB" id="A0A249PCG1"/>
<sequence>MVIGRSEADQTGNRETQSIGADRCVNSEERRWEYTEM</sequence>
<evidence type="ECO:0000256" key="1">
    <source>
        <dbReference type="SAM" id="MobiDB-lite"/>
    </source>
</evidence>
<accession>A0A249PCG1</accession>
<reference evidence="2 3" key="1">
    <citation type="submission" date="2017-08" db="EMBL/GenBank/DDBJ databases">
        <title>Multipartite genome sequences of Sinorhizobium species nodulating soybeans.</title>
        <authorList>
            <person name="Tian C.F."/>
        </authorList>
    </citation>
    <scope>NUCLEOTIDE SEQUENCE [LARGE SCALE GENOMIC DNA]</scope>
    <source>
        <strain evidence="2 3">CCBAU 05684</strain>
    </source>
</reference>
<gene>
    <name evidence="2" type="ORF">SJ05684_c19120</name>
</gene>
<organism evidence="2 3">
    <name type="scientific">Sinorhizobium sojae CCBAU 05684</name>
    <dbReference type="NCBI Taxonomy" id="716928"/>
    <lineage>
        <taxon>Bacteria</taxon>
        <taxon>Pseudomonadati</taxon>
        <taxon>Pseudomonadota</taxon>
        <taxon>Alphaproteobacteria</taxon>
        <taxon>Hyphomicrobiales</taxon>
        <taxon>Rhizobiaceae</taxon>
        <taxon>Sinorhizobium/Ensifer group</taxon>
        <taxon>Sinorhizobium</taxon>
    </lineage>
</organism>
<evidence type="ECO:0000313" key="2">
    <source>
        <dbReference type="EMBL" id="ASY63354.1"/>
    </source>
</evidence>
<dbReference type="EMBL" id="CP023067">
    <property type="protein sequence ID" value="ASY63354.1"/>
    <property type="molecule type" value="Genomic_DNA"/>
</dbReference>
<keyword evidence="3" id="KW-1185">Reference proteome</keyword>
<feature type="compositionally biased region" description="Polar residues" evidence="1">
    <location>
        <begin position="9"/>
        <end position="19"/>
    </location>
</feature>